<gene>
    <name evidence="9" type="ORF">CIB95_10565</name>
</gene>
<evidence type="ECO:0000256" key="5">
    <source>
        <dbReference type="ARBA" id="ARBA00022989"/>
    </source>
</evidence>
<reference evidence="9 10" key="2">
    <citation type="submission" date="2017-09" db="EMBL/GenBank/DDBJ databases">
        <title>Bacillus patelloidae sp. nov., isolated from the intestinal tract of a marine limpet.</title>
        <authorList>
            <person name="Liu R."/>
            <person name="Dong C."/>
            <person name="Shao Z."/>
        </authorList>
    </citation>
    <scope>NUCLEOTIDE SEQUENCE [LARGE SCALE GENOMIC DNA]</scope>
    <source>
        <strain evidence="9 10">SA5d-4</strain>
    </source>
</reference>
<dbReference type="GO" id="GO:0005886">
    <property type="term" value="C:plasma membrane"/>
    <property type="evidence" value="ECO:0007669"/>
    <property type="project" value="UniProtKB-SubCell"/>
</dbReference>
<keyword evidence="3" id="KW-1003">Cell membrane</keyword>
<keyword evidence="4 7" id="KW-0812">Transmembrane</keyword>
<dbReference type="AlphaFoldDB" id="A0A263BSI8"/>
<feature type="transmembrane region" description="Helical" evidence="7">
    <location>
        <begin position="153"/>
        <end position="172"/>
    </location>
</feature>
<dbReference type="Gene3D" id="3.40.720.10">
    <property type="entry name" value="Alkaline Phosphatase, subunit A"/>
    <property type="match status" value="1"/>
</dbReference>
<evidence type="ECO:0000256" key="1">
    <source>
        <dbReference type="ARBA" id="ARBA00004651"/>
    </source>
</evidence>
<feature type="domain" description="Sulfatase N-terminal" evidence="8">
    <location>
        <begin position="311"/>
        <end position="578"/>
    </location>
</feature>
<dbReference type="PANTHER" id="PTHR47371:SF3">
    <property type="entry name" value="PHOSPHOGLYCEROL TRANSFERASE I"/>
    <property type="match status" value="1"/>
</dbReference>
<comment type="subcellular location">
    <subcellularLocation>
        <location evidence="1">Cell membrane</location>
        <topology evidence="1">Multi-pass membrane protein</topology>
    </subcellularLocation>
</comment>
<evidence type="ECO:0000259" key="8">
    <source>
        <dbReference type="Pfam" id="PF00884"/>
    </source>
</evidence>
<feature type="transmembrane region" description="Helical" evidence="7">
    <location>
        <begin position="67"/>
        <end position="90"/>
    </location>
</feature>
<dbReference type="CDD" id="cd16015">
    <property type="entry name" value="LTA_synthase"/>
    <property type="match status" value="1"/>
</dbReference>
<reference evidence="10" key="1">
    <citation type="submission" date="2017-08" db="EMBL/GenBank/DDBJ databases">
        <authorList>
            <person name="Huang Z."/>
        </authorList>
    </citation>
    <scope>NUCLEOTIDE SEQUENCE [LARGE SCALE GENOMIC DNA]</scope>
    <source>
        <strain evidence="10">SA5d-4</strain>
    </source>
</reference>
<sequence length="665" mass="76560">MLHKIKPLIKSHYLIIFFIISIFSLEIIFRALTNINIFTTGTFISFIFIIVISTLFFLICSIFTKKISYILAIILLVFTGLIYSTQFIYFKFFRTFYSIYSATNSTAVFEFWGDISTLLLQNLHWFLLFFLPATLIGFIGNKYIPFQRLPLKNVGIIAGSIIVFHLVGLATIHASGEDKNTAYDLYYKSNNPILSADRLGIFTTMRIDLQRLATGWSPKLEVANPYLPAMKPVQGEPVGEPNDLEPKEEKIIEYNTMEIDFASLIENEKNKSIREMHEYFSSVPPTTKNEYTGKFAGYNLVFLTAEGFSPYAVHEEVTPTLYKLVHEGYHFPNFYNPIWGVSTTDGEYVATTGLIPKAGTWSFRESHRNYLPFVMGNQLNKLGYKSMAYHNHSYDYYRRDLSHPNMGYDYKGIGNGLKVRRVWPASDLEMMEVSVDEYIHEEPFHAYYMTMSGHMQYNFFGNNMAAKNKEHVDHLPLSTQAKAYIATHVELDRAMEFLLNSLEEAGVADNTLIVMSADHYPYGLEFETINEFLGHKVEKNFELFRSPLIIFAKGMQPMTIDKPVSSLDIIPTISNLLGLEYDSRLLMGRDILSDSDPLVIFKNRSWITDKGRYNGDTGKFTPNEGIDVNEDYVEWMNAIVESKFFYSQRILETDYYRKVLGDLED</sequence>
<accession>A0A263BSI8</accession>
<dbReference type="InterPro" id="IPR000917">
    <property type="entry name" value="Sulfatase_N"/>
</dbReference>
<feature type="transmembrane region" description="Helical" evidence="7">
    <location>
        <begin position="123"/>
        <end position="141"/>
    </location>
</feature>
<evidence type="ECO:0000313" key="9">
    <source>
        <dbReference type="EMBL" id="OZM56659.1"/>
    </source>
</evidence>
<evidence type="ECO:0000256" key="2">
    <source>
        <dbReference type="ARBA" id="ARBA00004936"/>
    </source>
</evidence>
<evidence type="ECO:0000256" key="4">
    <source>
        <dbReference type="ARBA" id="ARBA00022692"/>
    </source>
</evidence>
<dbReference type="Proteomes" id="UP000217083">
    <property type="component" value="Unassembled WGS sequence"/>
</dbReference>
<keyword evidence="6 7" id="KW-0472">Membrane</keyword>
<evidence type="ECO:0000313" key="10">
    <source>
        <dbReference type="Proteomes" id="UP000217083"/>
    </source>
</evidence>
<proteinExistence type="predicted"/>
<evidence type="ECO:0000256" key="6">
    <source>
        <dbReference type="ARBA" id="ARBA00023136"/>
    </source>
</evidence>
<evidence type="ECO:0000256" key="7">
    <source>
        <dbReference type="SAM" id="Phobius"/>
    </source>
</evidence>
<dbReference type="Pfam" id="PF00884">
    <property type="entry name" value="Sulfatase"/>
    <property type="match status" value="1"/>
</dbReference>
<feature type="transmembrane region" description="Helical" evidence="7">
    <location>
        <begin position="12"/>
        <end position="32"/>
    </location>
</feature>
<dbReference type="Gene3D" id="3.30.1120.170">
    <property type="match status" value="1"/>
</dbReference>
<dbReference type="InterPro" id="IPR017850">
    <property type="entry name" value="Alkaline_phosphatase_core_sf"/>
</dbReference>
<dbReference type="RefSeq" id="WP_094924960.1">
    <property type="nucleotide sequence ID" value="NZ_NPIA01000005.1"/>
</dbReference>
<comment type="pathway">
    <text evidence="2">Cell wall biogenesis; lipoteichoic acid biosynthesis.</text>
</comment>
<dbReference type="PANTHER" id="PTHR47371">
    <property type="entry name" value="LIPOTEICHOIC ACID SYNTHASE"/>
    <property type="match status" value="1"/>
</dbReference>
<dbReference type="InterPro" id="IPR050448">
    <property type="entry name" value="OpgB/LTA_synthase_biosynth"/>
</dbReference>
<feature type="transmembrane region" description="Helical" evidence="7">
    <location>
        <begin position="38"/>
        <end position="60"/>
    </location>
</feature>
<name>A0A263BSI8_9BACI</name>
<dbReference type="SUPFAM" id="SSF53649">
    <property type="entry name" value="Alkaline phosphatase-like"/>
    <property type="match status" value="1"/>
</dbReference>
<evidence type="ECO:0000256" key="3">
    <source>
        <dbReference type="ARBA" id="ARBA00022475"/>
    </source>
</evidence>
<keyword evidence="5 7" id="KW-1133">Transmembrane helix</keyword>
<comment type="caution">
    <text evidence="9">The sequence shown here is derived from an EMBL/GenBank/DDBJ whole genome shotgun (WGS) entry which is preliminary data.</text>
</comment>
<organism evidence="9 10">
    <name type="scientific">Lottiidibacillus patelloidae</name>
    <dbReference type="NCBI Taxonomy" id="2670334"/>
    <lineage>
        <taxon>Bacteria</taxon>
        <taxon>Bacillati</taxon>
        <taxon>Bacillota</taxon>
        <taxon>Bacilli</taxon>
        <taxon>Bacillales</taxon>
        <taxon>Bacillaceae</taxon>
        <taxon>Lottiidibacillus</taxon>
    </lineage>
</organism>
<dbReference type="EMBL" id="NPIA01000005">
    <property type="protein sequence ID" value="OZM56659.1"/>
    <property type="molecule type" value="Genomic_DNA"/>
</dbReference>
<protein>
    <recommendedName>
        <fullName evidence="8">Sulfatase N-terminal domain-containing protein</fullName>
    </recommendedName>
</protein>
<keyword evidence="10" id="KW-1185">Reference proteome</keyword>